<feature type="domain" description="THAP-type" evidence="12">
    <location>
        <begin position="1"/>
        <end position="80"/>
    </location>
</feature>
<dbReference type="InterPro" id="IPR036236">
    <property type="entry name" value="Znf_C2H2_sf"/>
</dbReference>
<keyword evidence="3" id="KW-0677">Repeat</keyword>
<dbReference type="EMBL" id="AGBW02009261">
    <property type="protein sequence ID" value="OWR51240.1"/>
    <property type="molecule type" value="Genomic_DNA"/>
</dbReference>
<evidence type="ECO:0000256" key="3">
    <source>
        <dbReference type="ARBA" id="ARBA00022737"/>
    </source>
</evidence>
<evidence type="ECO:0000256" key="10">
    <source>
        <dbReference type="SAM" id="MobiDB-lite"/>
    </source>
</evidence>
<dbReference type="Gene3D" id="3.30.160.60">
    <property type="entry name" value="Classic Zinc Finger"/>
    <property type="match status" value="2"/>
</dbReference>
<proteinExistence type="predicted"/>
<evidence type="ECO:0000313" key="13">
    <source>
        <dbReference type="EMBL" id="OWR51240.1"/>
    </source>
</evidence>
<evidence type="ECO:0000256" key="7">
    <source>
        <dbReference type="ARBA" id="ARBA00023242"/>
    </source>
</evidence>
<dbReference type="PANTHER" id="PTHR24404:SF111">
    <property type="entry name" value="GASTRULA ZINC FINGER PROTEIN XLCGF49.1-LIKE-RELATED"/>
    <property type="match status" value="1"/>
</dbReference>
<dbReference type="Pfam" id="PF00096">
    <property type="entry name" value="zf-C2H2"/>
    <property type="match status" value="1"/>
</dbReference>
<evidence type="ECO:0000256" key="6">
    <source>
        <dbReference type="ARBA" id="ARBA00023125"/>
    </source>
</evidence>
<dbReference type="InterPro" id="IPR006612">
    <property type="entry name" value="THAP_Znf"/>
</dbReference>
<dbReference type="KEGG" id="dpl:KGM_214461"/>
<evidence type="ECO:0000256" key="2">
    <source>
        <dbReference type="ARBA" id="ARBA00022723"/>
    </source>
</evidence>
<dbReference type="eggNOG" id="KOG1721">
    <property type="taxonomic scope" value="Eukaryota"/>
</dbReference>
<dbReference type="InterPro" id="IPR013087">
    <property type="entry name" value="Znf_C2H2_type"/>
</dbReference>
<gene>
    <name evidence="13" type="ORF">KGM_214461</name>
</gene>
<dbReference type="InterPro" id="IPR050589">
    <property type="entry name" value="Ikaros_C2H2-ZF"/>
</dbReference>
<keyword evidence="5" id="KW-0862">Zinc</keyword>
<evidence type="ECO:0000259" key="11">
    <source>
        <dbReference type="PROSITE" id="PS50157"/>
    </source>
</evidence>
<organism evidence="13 14">
    <name type="scientific">Danaus plexippus plexippus</name>
    <dbReference type="NCBI Taxonomy" id="278856"/>
    <lineage>
        <taxon>Eukaryota</taxon>
        <taxon>Metazoa</taxon>
        <taxon>Ecdysozoa</taxon>
        <taxon>Arthropoda</taxon>
        <taxon>Hexapoda</taxon>
        <taxon>Insecta</taxon>
        <taxon>Pterygota</taxon>
        <taxon>Neoptera</taxon>
        <taxon>Endopterygota</taxon>
        <taxon>Lepidoptera</taxon>
        <taxon>Glossata</taxon>
        <taxon>Ditrysia</taxon>
        <taxon>Papilionoidea</taxon>
        <taxon>Nymphalidae</taxon>
        <taxon>Danainae</taxon>
        <taxon>Danaini</taxon>
        <taxon>Danaina</taxon>
        <taxon>Danaus</taxon>
        <taxon>Danaus</taxon>
    </lineage>
</organism>
<dbReference type="PROSITE" id="PS50950">
    <property type="entry name" value="ZF_THAP"/>
    <property type="match status" value="1"/>
</dbReference>
<dbReference type="GO" id="GO:0006357">
    <property type="term" value="P:regulation of transcription by RNA polymerase II"/>
    <property type="evidence" value="ECO:0007669"/>
    <property type="project" value="TreeGrafter"/>
</dbReference>
<keyword evidence="4 8" id="KW-0863">Zinc-finger</keyword>
<dbReference type="SUPFAM" id="SSF57667">
    <property type="entry name" value="beta-beta-alpha zinc fingers"/>
    <property type="match status" value="2"/>
</dbReference>
<dbReference type="SMART" id="SM00355">
    <property type="entry name" value="ZnF_C2H2"/>
    <property type="match status" value="5"/>
</dbReference>
<dbReference type="PANTHER" id="PTHR24404">
    <property type="entry name" value="ZINC FINGER PROTEIN"/>
    <property type="match status" value="1"/>
</dbReference>
<protein>
    <submittedName>
        <fullName evidence="13">Zinc finger protein 64</fullName>
    </submittedName>
</protein>
<accession>A0A212FBX9</accession>
<comment type="subcellular location">
    <subcellularLocation>
        <location evidence="1">Nucleus</location>
    </subcellularLocation>
</comment>
<dbReference type="GO" id="GO:0008270">
    <property type="term" value="F:zinc ion binding"/>
    <property type="evidence" value="ECO:0007669"/>
    <property type="project" value="UniProtKB-KW"/>
</dbReference>
<dbReference type="InParanoid" id="A0A212FBX9"/>
<feature type="domain" description="C2H2-type" evidence="11">
    <location>
        <begin position="353"/>
        <end position="380"/>
    </location>
</feature>
<comment type="caution">
    <text evidence="13">The sequence shown here is derived from an EMBL/GenBank/DDBJ whole genome shotgun (WGS) entry which is preliminary data.</text>
</comment>
<evidence type="ECO:0000256" key="5">
    <source>
        <dbReference type="ARBA" id="ARBA00022833"/>
    </source>
</evidence>
<dbReference type="GO" id="GO:0005634">
    <property type="term" value="C:nucleus"/>
    <property type="evidence" value="ECO:0007669"/>
    <property type="project" value="UniProtKB-SubCell"/>
</dbReference>
<keyword evidence="14" id="KW-1185">Reference proteome</keyword>
<dbReference type="SUPFAM" id="SSF57716">
    <property type="entry name" value="Glucocorticoid receptor-like (DNA-binding domain)"/>
    <property type="match status" value="1"/>
</dbReference>
<evidence type="ECO:0000313" key="14">
    <source>
        <dbReference type="Proteomes" id="UP000007151"/>
    </source>
</evidence>
<dbReference type="GO" id="GO:0000978">
    <property type="term" value="F:RNA polymerase II cis-regulatory region sequence-specific DNA binding"/>
    <property type="evidence" value="ECO:0007669"/>
    <property type="project" value="TreeGrafter"/>
</dbReference>
<keyword evidence="6 9" id="KW-0238">DNA-binding</keyword>
<keyword evidence="2" id="KW-0479">Metal-binding</keyword>
<keyword evidence="7" id="KW-0539">Nucleus</keyword>
<dbReference type="Proteomes" id="UP000007151">
    <property type="component" value="Unassembled WGS sequence"/>
</dbReference>
<dbReference type="GO" id="GO:0003700">
    <property type="term" value="F:DNA-binding transcription factor activity"/>
    <property type="evidence" value="ECO:0007669"/>
    <property type="project" value="TreeGrafter"/>
</dbReference>
<feature type="region of interest" description="Disordered" evidence="10">
    <location>
        <begin position="170"/>
        <end position="195"/>
    </location>
</feature>
<evidence type="ECO:0000256" key="8">
    <source>
        <dbReference type="PROSITE-ProRule" id="PRU00042"/>
    </source>
</evidence>
<evidence type="ECO:0000256" key="4">
    <source>
        <dbReference type="ARBA" id="ARBA00022771"/>
    </source>
</evidence>
<sequence>MSLSKNGFAGAPFNERTEGRSPYFIFPASKTLLRKWLDVTPTKGRITIDSVICHQHFKEDEYDFIRGKTRLKAKVVPSVFDVKSRRRPKEKATQNIVDINDEIPAATIDKNTLKTVSTIDKNIETENSKHHEPNGDIIERLVANSSQDNEAHKDIEDIITNYQIKQIRPINRETETEKEGEVEKEGEERREKEIQNEENDVVTIEDAAPVYIEVNVDKGSDVAGDCMMVLESVQCEVDPGLFEEQDNDHDLDRDSDVIDLGERKEDPISLLTSSDEDEVVIEEPHIDTVEVSDGDSEHDLEEEDDLPLVKLVPHGHRNRKWPLYQYYCVECGFTTDDRTEYKKHRSDHTTVLEVCQVCGYTTASKAQFGRHKRKHKDEKKYKCHLCDYRARHNMSLIYHLKSHERVIVNGKDGYQCSKCSYRSNVKSSLVRHVRMCGGRFACEGCDYKTKRESDLRKHRLRRHAASRRIHK</sequence>
<evidence type="ECO:0000256" key="1">
    <source>
        <dbReference type="ARBA" id="ARBA00004123"/>
    </source>
</evidence>
<dbReference type="AlphaFoldDB" id="A0A212FBX9"/>
<dbReference type="PROSITE" id="PS50157">
    <property type="entry name" value="ZINC_FINGER_C2H2_2"/>
    <property type="match status" value="2"/>
</dbReference>
<dbReference type="Pfam" id="PF05485">
    <property type="entry name" value="THAP"/>
    <property type="match status" value="1"/>
</dbReference>
<evidence type="ECO:0000256" key="9">
    <source>
        <dbReference type="PROSITE-ProRule" id="PRU00309"/>
    </source>
</evidence>
<name>A0A212FBX9_DANPL</name>
<feature type="domain" description="C2H2-type" evidence="11">
    <location>
        <begin position="440"/>
        <end position="468"/>
    </location>
</feature>
<reference evidence="13 14" key="1">
    <citation type="journal article" date="2011" name="Cell">
        <title>The monarch butterfly genome yields insights into long-distance migration.</title>
        <authorList>
            <person name="Zhan S."/>
            <person name="Merlin C."/>
            <person name="Boore J.L."/>
            <person name="Reppert S.M."/>
        </authorList>
    </citation>
    <scope>NUCLEOTIDE SEQUENCE [LARGE SCALE GENOMIC DNA]</scope>
    <source>
        <strain evidence="13">F-2</strain>
    </source>
</reference>
<evidence type="ECO:0000259" key="12">
    <source>
        <dbReference type="PROSITE" id="PS50950"/>
    </source>
</evidence>